<dbReference type="Gene3D" id="3.40.50.2300">
    <property type="match status" value="2"/>
</dbReference>
<proteinExistence type="predicted"/>
<dbReference type="RefSeq" id="WP_125597482.1">
    <property type="nucleotide sequence ID" value="NZ_JBHSSM010000017.1"/>
</dbReference>
<dbReference type="EMBL" id="JBHSSM010000017">
    <property type="protein sequence ID" value="MFC6315328.1"/>
    <property type="molecule type" value="Genomic_DNA"/>
</dbReference>
<name>A0ABW1UQJ3_9LACO</name>
<dbReference type="Gene3D" id="1.10.260.40">
    <property type="entry name" value="lambda repressor-like DNA-binding domains"/>
    <property type="match status" value="1"/>
</dbReference>
<evidence type="ECO:0000256" key="1">
    <source>
        <dbReference type="ARBA" id="ARBA00022491"/>
    </source>
</evidence>
<sequence length="330" mass="37385">MKVTMQTIADRLGISKNTVSQALRNKDTVSVRTRELVHETAQKVGYNYSERANDAVTNNGSLFALITTDLTLTLNSFFGVILSEIKEKILKNNQQIDIYAISSEQEQELQLPPQIEQGNYDGIFILSYFSTEYLRKLEAIKTPKVLIDHHQPNLDIDSVLTANIDGSIEALAFLAANSVQTIGFIGDIDRSPSYQERFIGFELAQKQLNFQSKPEWTICHLKENQGFLFDAIRQLDDLPDAWFCVNNGYAYSLINYFQSHKLSIPHDVKILSFDDTDLSRMTHPRMTVMATNLLEMGDTAYALLQERITSPEAPIKQICLKPKLIKRGTV</sequence>
<evidence type="ECO:0000256" key="4">
    <source>
        <dbReference type="ARBA" id="ARBA00023163"/>
    </source>
</evidence>
<dbReference type="InterPro" id="IPR028082">
    <property type="entry name" value="Peripla_BP_I"/>
</dbReference>
<evidence type="ECO:0000313" key="6">
    <source>
        <dbReference type="EMBL" id="MFC6315328.1"/>
    </source>
</evidence>
<protein>
    <submittedName>
        <fullName evidence="6">LacI family DNA-binding transcriptional regulator</fullName>
    </submittedName>
</protein>
<dbReference type="PANTHER" id="PTHR30146:SF148">
    <property type="entry name" value="HTH-TYPE TRANSCRIPTIONAL REPRESSOR PURR-RELATED"/>
    <property type="match status" value="1"/>
</dbReference>
<comment type="caution">
    <text evidence="6">The sequence shown here is derived from an EMBL/GenBank/DDBJ whole genome shotgun (WGS) entry which is preliminary data.</text>
</comment>
<dbReference type="GO" id="GO:0003677">
    <property type="term" value="F:DNA binding"/>
    <property type="evidence" value="ECO:0007669"/>
    <property type="project" value="UniProtKB-KW"/>
</dbReference>
<dbReference type="InterPro" id="IPR046335">
    <property type="entry name" value="LacI/GalR-like_sensor"/>
</dbReference>
<reference evidence="7" key="1">
    <citation type="journal article" date="2019" name="Int. J. Syst. Evol. Microbiol.">
        <title>The Global Catalogue of Microorganisms (GCM) 10K type strain sequencing project: providing services to taxonomists for standard genome sequencing and annotation.</title>
        <authorList>
            <consortium name="The Broad Institute Genomics Platform"/>
            <consortium name="The Broad Institute Genome Sequencing Center for Infectious Disease"/>
            <person name="Wu L."/>
            <person name="Ma J."/>
        </authorList>
    </citation>
    <scope>NUCLEOTIDE SEQUENCE [LARGE SCALE GENOMIC DNA]</scope>
    <source>
        <strain evidence="7">CCM 8897</strain>
    </source>
</reference>
<dbReference type="SUPFAM" id="SSF47413">
    <property type="entry name" value="lambda repressor-like DNA-binding domains"/>
    <property type="match status" value="1"/>
</dbReference>
<evidence type="ECO:0000256" key="3">
    <source>
        <dbReference type="ARBA" id="ARBA00023125"/>
    </source>
</evidence>
<keyword evidence="1" id="KW-0678">Repressor</keyword>
<gene>
    <name evidence="6" type="ORF">ACFQHW_07120</name>
</gene>
<keyword evidence="7" id="KW-1185">Reference proteome</keyword>
<dbReference type="PANTHER" id="PTHR30146">
    <property type="entry name" value="LACI-RELATED TRANSCRIPTIONAL REPRESSOR"/>
    <property type="match status" value="1"/>
</dbReference>
<dbReference type="Pfam" id="PF13377">
    <property type="entry name" value="Peripla_BP_3"/>
    <property type="match status" value="1"/>
</dbReference>
<dbReference type="InterPro" id="IPR000843">
    <property type="entry name" value="HTH_LacI"/>
</dbReference>
<keyword evidence="2" id="KW-0805">Transcription regulation</keyword>
<dbReference type="PROSITE" id="PS50932">
    <property type="entry name" value="HTH_LACI_2"/>
    <property type="match status" value="1"/>
</dbReference>
<dbReference type="SUPFAM" id="SSF53822">
    <property type="entry name" value="Periplasmic binding protein-like I"/>
    <property type="match status" value="1"/>
</dbReference>
<dbReference type="Pfam" id="PF00356">
    <property type="entry name" value="LacI"/>
    <property type="match status" value="1"/>
</dbReference>
<keyword evidence="3 6" id="KW-0238">DNA-binding</keyword>
<dbReference type="Proteomes" id="UP001596310">
    <property type="component" value="Unassembled WGS sequence"/>
</dbReference>
<keyword evidence="4" id="KW-0804">Transcription</keyword>
<dbReference type="InterPro" id="IPR010982">
    <property type="entry name" value="Lambda_DNA-bd_dom_sf"/>
</dbReference>
<feature type="domain" description="HTH lacI-type" evidence="5">
    <location>
        <begin position="3"/>
        <end position="57"/>
    </location>
</feature>
<evidence type="ECO:0000256" key="2">
    <source>
        <dbReference type="ARBA" id="ARBA00023015"/>
    </source>
</evidence>
<dbReference type="SMART" id="SM00354">
    <property type="entry name" value="HTH_LACI"/>
    <property type="match status" value="1"/>
</dbReference>
<dbReference type="CDD" id="cd01392">
    <property type="entry name" value="HTH_LacI"/>
    <property type="match status" value="1"/>
</dbReference>
<organism evidence="6 7">
    <name type="scientific">Lapidilactobacillus achengensis</name>
    <dbReference type="NCBI Taxonomy" id="2486000"/>
    <lineage>
        <taxon>Bacteria</taxon>
        <taxon>Bacillati</taxon>
        <taxon>Bacillota</taxon>
        <taxon>Bacilli</taxon>
        <taxon>Lactobacillales</taxon>
        <taxon>Lactobacillaceae</taxon>
        <taxon>Lapidilactobacillus</taxon>
    </lineage>
</organism>
<evidence type="ECO:0000313" key="7">
    <source>
        <dbReference type="Proteomes" id="UP001596310"/>
    </source>
</evidence>
<accession>A0ABW1UQJ3</accession>
<evidence type="ECO:0000259" key="5">
    <source>
        <dbReference type="PROSITE" id="PS50932"/>
    </source>
</evidence>